<protein>
    <submittedName>
        <fullName evidence="1">Uncharacterized protein</fullName>
    </submittedName>
</protein>
<reference evidence="1" key="1">
    <citation type="submission" date="2018-02" db="EMBL/GenBank/DDBJ databases">
        <title>Rhizophora mucronata_Transcriptome.</title>
        <authorList>
            <person name="Meera S.P."/>
            <person name="Sreeshan A."/>
            <person name="Augustine A."/>
        </authorList>
    </citation>
    <scope>NUCLEOTIDE SEQUENCE</scope>
    <source>
        <tissue evidence="1">Leaf</tissue>
    </source>
</reference>
<accession>A0A2P2NF39</accession>
<dbReference type="AlphaFoldDB" id="A0A2P2NF39"/>
<dbReference type="EMBL" id="GGEC01060600">
    <property type="protein sequence ID" value="MBX41084.1"/>
    <property type="molecule type" value="Transcribed_RNA"/>
</dbReference>
<proteinExistence type="predicted"/>
<evidence type="ECO:0000313" key="1">
    <source>
        <dbReference type="EMBL" id="MBX41084.1"/>
    </source>
</evidence>
<name>A0A2P2NF39_RHIMU</name>
<sequence length="51" mass="6060">MIIIWLQGKMENAKRRIFSCTHAKTISLLKYSQVVPIYIYPRDVHPKDQQT</sequence>
<organism evidence="1">
    <name type="scientific">Rhizophora mucronata</name>
    <name type="common">Asiatic mangrove</name>
    <dbReference type="NCBI Taxonomy" id="61149"/>
    <lineage>
        <taxon>Eukaryota</taxon>
        <taxon>Viridiplantae</taxon>
        <taxon>Streptophyta</taxon>
        <taxon>Embryophyta</taxon>
        <taxon>Tracheophyta</taxon>
        <taxon>Spermatophyta</taxon>
        <taxon>Magnoliopsida</taxon>
        <taxon>eudicotyledons</taxon>
        <taxon>Gunneridae</taxon>
        <taxon>Pentapetalae</taxon>
        <taxon>rosids</taxon>
        <taxon>fabids</taxon>
        <taxon>Malpighiales</taxon>
        <taxon>Rhizophoraceae</taxon>
        <taxon>Rhizophora</taxon>
    </lineage>
</organism>